<dbReference type="InterPro" id="IPR007308">
    <property type="entry name" value="Rtr1/RPAP2_dom"/>
</dbReference>
<protein>
    <recommendedName>
        <fullName evidence="13">Protein-serine/threonine phosphatase</fullName>
    </recommendedName>
</protein>
<dbReference type="GO" id="GO:0034247">
    <property type="term" value="P:snoRNA splicing"/>
    <property type="evidence" value="ECO:0007669"/>
    <property type="project" value="TreeGrafter"/>
</dbReference>
<keyword evidence="12" id="KW-1185">Reference proteome</keyword>
<accession>A0A074Z5K3</accession>
<feature type="compositionally biased region" description="Acidic residues" evidence="6">
    <location>
        <begin position="683"/>
        <end position="693"/>
    </location>
</feature>
<feature type="region of interest" description="Disordered" evidence="6">
    <location>
        <begin position="508"/>
        <end position="527"/>
    </location>
</feature>
<keyword evidence="2 4" id="KW-0863">Zinc-finger</keyword>
<evidence type="ECO:0000256" key="1">
    <source>
        <dbReference type="ARBA" id="ARBA00022723"/>
    </source>
</evidence>
<evidence type="ECO:0000259" key="8">
    <source>
        <dbReference type="PROSITE" id="PS50089"/>
    </source>
</evidence>
<keyword evidence="1 4" id="KW-0479">Metal-binding</keyword>
<dbReference type="Pfam" id="PF00226">
    <property type="entry name" value="DnaJ"/>
    <property type="match status" value="1"/>
</dbReference>
<dbReference type="AlphaFoldDB" id="A0A074Z5K3"/>
<keyword evidence="3 4" id="KW-0862">Zinc</keyword>
<dbReference type="SUPFAM" id="SSF90229">
    <property type="entry name" value="CCCH zinc finger"/>
    <property type="match status" value="1"/>
</dbReference>
<dbReference type="SMART" id="SM00184">
    <property type="entry name" value="RING"/>
    <property type="match status" value="1"/>
</dbReference>
<feature type="domain" description="RING-type" evidence="8">
    <location>
        <begin position="242"/>
        <end position="280"/>
    </location>
</feature>
<reference evidence="11 12" key="1">
    <citation type="submission" date="2013-11" db="EMBL/GenBank/DDBJ databases">
        <title>Opisthorchis viverrini - life in the bile duct.</title>
        <authorList>
            <person name="Young N.D."/>
            <person name="Nagarajan N."/>
            <person name="Lin S.J."/>
            <person name="Korhonen P.K."/>
            <person name="Jex A.R."/>
            <person name="Hall R.S."/>
            <person name="Safavi-Hemami H."/>
            <person name="Kaewkong W."/>
            <person name="Bertrand D."/>
            <person name="Gao S."/>
            <person name="Seet Q."/>
            <person name="Wongkham S."/>
            <person name="Teh B.T."/>
            <person name="Wongkham C."/>
            <person name="Intapan P.M."/>
            <person name="Maleewong W."/>
            <person name="Yang X."/>
            <person name="Hu M."/>
            <person name="Wang Z."/>
            <person name="Hofmann A."/>
            <person name="Sternberg P.W."/>
            <person name="Tan P."/>
            <person name="Wang J."/>
            <person name="Gasser R.B."/>
        </authorList>
    </citation>
    <scope>NUCLEOTIDE SEQUENCE [LARGE SCALE GENOMIC DNA]</scope>
</reference>
<evidence type="ECO:0000256" key="2">
    <source>
        <dbReference type="ARBA" id="ARBA00022771"/>
    </source>
</evidence>
<dbReference type="InterPro" id="IPR001841">
    <property type="entry name" value="Znf_RING"/>
</dbReference>
<proteinExistence type="inferred from homology"/>
<dbReference type="SUPFAM" id="SSF46565">
    <property type="entry name" value="Chaperone J-domain"/>
    <property type="match status" value="1"/>
</dbReference>
<dbReference type="PROSITE" id="PS50103">
    <property type="entry name" value="ZF_C3H1"/>
    <property type="match status" value="1"/>
</dbReference>
<dbReference type="Gene3D" id="4.10.1000.10">
    <property type="entry name" value="Zinc finger, CCCH-type"/>
    <property type="match status" value="1"/>
</dbReference>
<dbReference type="GeneID" id="20323659"/>
<dbReference type="PROSITE" id="PS50089">
    <property type="entry name" value="ZF_RING_2"/>
    <property type="match status" value="1"/>
</dbReference>
<dbReference type="GO" id="GO:0008270">
    <property type="term" value="F:zinc ion binding"/>
    <property type="evidence" value="ECO:0007669"/>
    <property type="project" value="UniProtKB-KW"/>
</dbReference>
<dbReference type="InterPro" id="IPR038534">
    <property type="entry name" value="Rtr1/RPAP2_sf"/>
</dbReference>
<dbReference type="PROSITE" id="PS51479">
    <property type="entry name" value="ZF_RTR1"/>
    <property type="match status" value="1"/>
</dbReference>
<dbReference type="SMART" id="SM00356">
    <property type="entry name" value="ZnF_C3H1"/>
    <property type="match status" value="1"/>
</dbReference>
<dbReference type="STRING" id="6198.A0A074Z5K3"/>
<feature type="compositionally biased region" description="Low complexity" evidence="6">
    <location>
        <begin position="696"/>
        <end position="722"/>
    </location>
</feature>
<dbReference type="PANTHER" id="PTHR12930">
    <property type="entry name" value="ZINC FINGER PROTEIN 183"/>
    <property type="match status" value="1"/>
</dbReference>
<dbReference type="SUPFAM" id="SSF57850">
    <property type="entry name" value="RING/U-box"/>
    <property type="match status" value="1"/>
</dbReference>
<feature type="domain" description="RTR1-type" evidence="10">
    <location>
        <begin position="562"/>
        <end position="645"/>
    </location>
</feature>
<dbReference type="KEGG" id="ovi:T265_09490"/>
<evidence type="ECO:0000259" key="9">
    <source>
        <dbReference type="PROSITE" id="PS50103"/>
    </source>
</evidence>
<dbReference type="Pfam" id="PF13920">
    <property type="entry name" value="zf-C3HC4_3"/>
    <property type="match status" value="1"/>
</dbReference>
<dbReference type="InterPro" id="IPR036869">
    <property type="entry name" value="J_dom_sf"/>
</dbReference>
<sequence>MDNSEANCVFFKKRARQTIRSKKESSSSEEEIEVKRRAKRQEYSGLHQQTPNFSKKSRGLSDDEGTNEVAVAYKASRSMESHISREHCATATYELDADHSCDAQAIFERAQKLNKEQGSQRSKVYMGVNNYAQYIEKKDTVLGNASSGFNRKGPMRAPTNLRATVRWDYQPDICKDYKETGFCSFGDSCKFLHDRSDYKHGWQIEQELMEGTYGIEGNDNRYEIGHHSSEEEAQDEDIPLQCLICRKDYKDPVVTTCRHYFCEECALKRYKKTARCYACTADTKGFFKFAKDLLPRLAAIRAKRKKGKDHSSDEEDDQNTSFHRPGLPHSNSDHANLEERASIEDIKSLVKQARLRLHPDKNSLDLQNPSHQDFLALERAWKILQCPETRKAYDSAYSRHNLLKDSAGLPVQADLRLDQLQFESDNSADCSTSLLGVYWTQCRTHHISRRELIFTRIMTNKTWIFRPSVVLQLFANASILKNVAFVLLSLPTVYGSCSMFGRTTTTGNEPTDDEIGMEPPPFQASNADKEATRKRKALFLRQVLVIADRFSRNPVSFTMLASAIPWLEREQYDNIAVERNANGNCGYILCPNPLGDQISQVYRINSNTRRVFDLTHRKHFCSDWCYSASCYVRKQIPTEPGWCRPHGGKGAVNLTLLPKHARSSPGKLVLDGLRRLHVSVQDEPFDNESDTDQSDSKASSVSDPSESDVVSSYSSDSSGVSNPPSPLSDGDAQERRLISKKSKTSRAETSWGVRIEVPKHNLVIEHSPLPNSSETSVSQLHTPQPDYHEQLASQTVCPSLFTAVRVRLLQWITSKAFRVLTGSKVPLPNESVEAVSPTALSNEASSSPPPGVLPLLESVSVDTMRRHLLMEELIPSVNAILSKMHISSQPTLSLLENAVTHFRLTNRNLHMSRVERSLISLAILRLMAPSNSHLAPLTDAQLASILETMTTESREDFLNNVIHPVYKHFDET</sequence>
<dbReference type="Proteomes" id="UP000054324">
    <property type="component" value="Unassembled WGS sequence"/>
</dbReference>
<evidence type="ECO:0000256" key="3">
    <source>
        <dbReference type="ARBA" id="ARBA00022833"/>
    </source>
</evidence>
<dbReference type="CDD" id="cd06257">
    <property type="entry name" value="DnaJ"/>
    <property type="match status" value="1"/>
</dbReference>
<gene>
    <name evidence="11" type="ORF">T265_09490</name>
</gene>
<dbReference type="Pfam" id="PF00642">
    <property type="entry name" value="zf-CCCH"/>
    <property type="match status" value="1"/>
</dbReference>
<feature type="domain" description="J" evidence="7">
    <location>
        <begin position="330"/>
        <end position="397"/>
    </location>
</feature>
<dbReference type="InterPro" id="IPR036855">
    <property type="entry name" value="Znf_CCCH_sf"/>
</dbReference>
<feature type="region of interest" description="Disordered" evidence="6">
    <location>
        <begin position="303"/>
        <end position="333"/>
    </location>
</feature>
<dbReference type="EMBL" id="KL596900">
    <property type="protein sequence ID" value="KER22411.1"/>
    <property type="molecule type" value="Genomic_DNA"/>
</dbReference>
<comment type="similarity">
    <text evidence="5">Belongs to the RPAP2 family.</text>
</comment>
<name>A0A074Z5K3_OPIVI</name>
<evidence type="ECO:0000313" key="11">
    <source>
        <dbReference type="EMBL" id="KER22411.1"/>
    </source>
</evidence>
<feature type="region of interest" description="Disordered" evidence="6">
    <location>
        <begin position="16"/>
        <end position="65"/>
    </location>
</feature>
<dbReference type="PROSITE" id="PS00518">
    <property type="entry name" value="ZF_RING_1"/>
    <property type="match status" value="1"/>
</dbReference>
<dbReference type="PANTHER" id="PTHR12930:SF0">
    <property type="entry name" value="RING FINGER PROTEIN 113B"/>
    <property type="match status" value="1"/>
</dbReference>
<evidence type="ECO:0000256" key="6">
    <source>
        <dbReference type="SAM" id="MobiDB-lite"/>
    </source>
</evidence>
<evidence type="ECO:0008006" key="13">
    <source>
        <dbReference type="Google" id="ProtNLM"/>
    </source>
</evidence>
<feature type="region of interest" description="Disordered" evidence="6">
    <location>
        <begin position="680"/>
        <end position="752"/>
    </location>
</feature>
<dbReference type="Gene3D" id="1.25.40.820">
    <property type="match status" value="1"/>
</dbReference>
<dbReference type="CTD" id="20323659"/>
<feature type="domain" description="C3H1-type" evidence="9">
    <location>
        <begin position="168"/>
        <end position="196"/>
    </location>
</feature>
<dbReference type="RefSeq" id="XP_009173836.1">
    <property type="nucleotide sequence ID" value="XM_009175572.1"/>
</dbReference>
<evidence type="ECO:0000313" key="12">
    <source>
        <dbReference type="Proteomes" id="UP000054324"/>
    </source>
</evidence>
<evidence type="ECO:0000259" key="7">
    <source>
        <dbReference type="PROSITE" id="PS50076"/>
    </source>
</evidence>
<organism evidence="11 12">
    <name type="scientific">Opisthorchis viverrini</name>
    <name type="common">Southeast Asian liver fluke</name>
    <dbReference type="NCBI Taxonomy" id="6198"/>
    <lineage>
        <taxon>Eukaryota</taxon>
        <taxon>Metazoa</taxon>
        <taxon>Spiralia</taxon>
        <taxon>Lophotrochozoa</taxon>
        <taxon>Platyhelminthes</taxon>
        <taxon>Trematoda</taxon>
        <taxon>Digenea</taxon>
        <taxon>Opisthorchiida</taxon>
        <taxon>Opisthorchiata</taxon>
        <taxon>Opisthorchiidae</taxon>
        <taxon>Opisthorchis</taxon>
    </lineage>
</organism>
<dbReference type="InterPro" id="IPR013083">
    <property type="entry name" value="Znf_RING/FYVE/PHD"/>
</dbReference>
<dbReference type="CDD" id="cd16539">
    <property type="entry name" value="RING-HC_RNF113A_B"/>
    <property type="match status" value="1"/>
</dbReference>
<feature type="zinc finger region" description="C3H1-type" evidence="4">
    <location>
        <begin position="168"/>
        <end position="196"/>
    </location>
</feature>
<dbReference type="InterPro" id="IPR000571">
    <property type="entry name" value="Znf_CCCH"/>
</dbReference>
<dbReference type="Gene3D" id="1.10.287.110">
    <property type="entry name" value="DnaJ domain"/>
    <property type="match status" value="1"/>
</dbReference>
<evidence type="ECO:0000259" key="10">
    <source>
        <dbReference type="PROSITE" id="PS51479"/>
    </source>
</evidence>
<dbReference type="InterPro" id="IPR017907">
    <property type="entry name" value="Znf_RING_CS"/>
</dbReference>
<dbReference type="Pfam" id="PF04181">
    <property type="entry name" value="RPAP2_Rtr1"/>
    <property type="match status" value="1"/>
</dbReference>
<evidence type="ECO:0000256" key="4">
    <source>
        <dbReference type="PROSITE-ProRule" id="PRU00723"/>
    </source>
</evidence>
<dbReference type="GO" id="GO:0005684">
    <property type="term" value="C:U2-type spliceosomal complex"/>
    <property type="evidence" value="ECO:0007669"/>
    <property type="project" value="TreeGrafter"/>
</dbReference>
<dbReference type="PROSITE" id="PS50076">
    <property type="entry name" value="DNAJ_2"/>
    <property type="match status" value="1"/>
</dbReference>
<dbReference type="InterPro" id="IPR039971">
    <property type="entry name" value="CWC24-like"/>
</dbReference>
<dbReference type="Gene3D" id="3.30.40.10">
    <property type="entry name" value="Zinc/RING finger domain, C3HC4 (zinc finger)"/>
    <property type="match status" value="1"/>
</dbReference>
<evidence type="ECO:0000256" key="5">
    <source>
        <dbReference type="PROSITE-ProRule" id="PRU00812"/>
    </source>
</evidence>
<dbReference type="OrthoDB" id="25761at2759"/>
<dbReference type="InterPro" id="IPR001623">
    <property type="entry name" value="DnaJ_domain"/>
</dbReference>